<feature type="domain" description="TLDc" evidence="6">
    <location>
        <begin position="275"/>
        <end position="441"/>
    </location>
</feature>
<dbReference type="AlphaFoldDB" id="E4XLF0"/>
<keyword evidence="8" id="KW-1185">Reference proteome</keyword>
<dbReference type="InParanoid" id="E4XLF0"/>
<evidence type="ECO:0000256" key="2">
    <source>
        <dbReference type="ARBA" id="ARBA00009540"/>
    </source>
</evidence>
<feature type="domain" description="LysM" evidence="5">
    <location>
        <begin position="6"/>
        <end position="50"/>
    </location>
</feature>
<evidence type="ECO:0000313" key="8">
    <source>
        <dbReference type="Proteomes" id="UP000001307"/>
    </source>
</evidence>
<reference evidence="7" key="1">
    <citation type="journal article" date="2010" name="Science">
        <title>Plasticity of animal genome architecture unmasked by rapid evolution of a pelagic tunicate.</title>
        <authorList>
            <person name="Denoeud F."/>
            <person name="Henriet S."/>
            <person name="Mungpakdee S."/>
            <person name="Aury J.M."/>
            <person name="Da Silva C."/>
            <person name="Brinkmann H."/>
            <person name="Mikhaleva J."/>
            <person name="Olsen L.C."/>
            <person name="Jubin C."/>
            <person name="Canestro C."/>
            <person name="Bouquet J.M."/>
            <person name="Danks G."/>
            <person name="Poulain J."/>
            <person name="Campsteijn C."/>
            <person name="Adamski M."/>
            <person name="Cross I."/>
            <person name="Yadetie F."/>
            <person name="Muffato M."/>
            <person name="Louis A."/>
            <person name="Butcher S."/>
            <person name="Tsagkogeorga G."/>
            <person name="Konrad A."/>
            <person name="Singh S."/>
            <person name="Jensen M.F."/>
            <person name="Cong E.H."/>
            <person name="Eikeseth-Otteraa H."/>
            <person name="Noel B."/>
            <person name="Anthouard V."/>
            <person name="Porcel B.M."/>
            <person name="Kachouri-Lafond R."/>
            <person name="Nishino A."/>
            <person name="Ugolini M."/>
            <person name="Chourrout P."/>
            <person name="Nishida H."/>
            <person name="Aasland R."/>
            <person name="Huzurbazar S."/>
            <person name="Westhof E."/>
            <person name="Delsuc F."/>
            <person name="Lehrach H."/>
            <person name="Reinhardt R."/>
            <person name="Weissenbach J."/>
            <person name="Roy S.W."/>
            <person name="Artiguenave F."/>
            <person name="Postlethwait J.H."/>
            <person name="Manak J.R."/>
            <person name="Thompson E.M."/>
            <person name="Jaillon O."/>
            <person name="Du Pasquier L."/>
            <person name="Boudinot P."/>
            <person name="Liberles D.A."/>
            <person name="Volff J.N."/>
            <person name="Philippe H."/>
            <person name="Lenhard B."/>
            <person name="Roest Crollius H."/>
            <person name="Wincker P."/>
            <person name="Chourrout D."/>
        </authorList>
    </citation>
    <scope>NUCLEOTIDE SEQUENCE [LARGE SCALE GENOMIC DNA]</scope>
</reference>
<evidence type="ECO:0000259" key="5">
    <source>
        <dbReference type="PROSITE" id="PS51782"/>
    </source>
</evidence>
<dbReference type="PROSITE" id="PS51886">
    <property type="entry name" value="TLDC"/>
    <property type="match status" value="1"/>
</dbReference>
<dbReference type="PANTHER" id="PTHR23354">
    <property type="entry name" value="NUCLEOLAR PROTEIN 7/ESTROGEN RECEPTOR COACTIVATOR-RELATED"/>
    <property type="match status" value="1"/>
</dbReference>
<comment type="subcellular location">
    <subcellularLocation>
        <location evidence="1">Mitochondrion</location>
    </subcellularLocation>
</comment>
<name>E4XLF0_OIKDI</name>
<comment type="similarity">
    <text evidence="2">Belongs to the OXR1 family.</text>
</comment>
<dbReference type="SMART" id="SM00584">
    <property type="entry name" value="TLDc"/>
    <property type="match status" value="1"/>
</dbReference>
<keyword evidence="3" id="KW-0496">Mitochondrion</keyword>
<gene>
    <name evidence="7" type="ORF">GSOID_T00014536001</name>
</gene>
<protein>
    <recommendedName>
        <fullName evidence="4">Oxidation resistance protein 1</fullName>
    </recommendedName>
</protein>
<dbReference type="EMBL" id="FN653070">
    <property type="protein sequence ID" value="CBY19694.1"/>
    <property type="molecule type" value="Genomic_DNA"/>
</dbReference>
<dbReference type="Pfam" id="PF07534">
    <property type="entry name" value="TLD"/>
    <property type="match status" value="1"/>
</dbReference>
<accession>E4XLF0</accession>
<dbReference type="OrthoDB" id="26679at2759"/>
<dbReference type="InterPro" id="IPR036779">
    <property type="entry name" value="LysM_dom_sf"/>
</dbReference>
<dbReference type="InterPro" id="IPR018392">
    <property type="entry name" value="LysM"/>
</dbReference>
<evidence type="ECO:0000256" key="1">
    <source>
        <dbReference type="ARBA" id="ARBA00004173"/>
    </source>
</evidence>
<evidence type="ECO:0000256" key="4">
    <source>
        <dbReference type="ARBA" id="ARBA00040604"/>
    </source>
</evidence>
<dbReference type="GO" id="GO:0005739">
    <property type="term" value="C:mitochondrion"/>
    <property type="evidence" value="ECO:0007669"/>
    <property type="project" value="UniProtKB-SubCell"/>
</dbReference>
<dbReference type="SMART" id="SM00257">
    <property type="entry name" value="LysM"/>
    <property type="match status" value="1"/>
</dbReference>
<sequence length="443" mass="49771">MSSMWIDYEVEESDSLQTIAIKFDAPVSSLKSKNRISDSSDLWTGRIIKVPENTEESKPNDENEIDETPEAIGFIKLDAFKLRPNFERSISLSEIDVENDCVQGILLITPCAIMFDPTELDPDNGLILPMADIKRAALYNSPINEFQSWLQVSGSSPVSYFSISSAETSPILTCLKKWSPAKEIATPGLKQSVPTKVTVKKDEENQKSGQFDVAFVSSASYLEENEEFFTSVEKSWQIESYSEFESDWTKVDKDSNDSEEPEMLEEVPDMTCPSDILNIQQVAALNQFLPARCIGSKWMLKYSSRNHGTSIGTLYRQAAKTTSPNLLIIKTLCGSTIGALASHPLKVQEHFFGSGESFLFRFKKSKLANDFAQFPWSGKNNFFTRCTKDTLVFGSSEGDYAIWIPDNLLRGTSKPCETYMNPTLTKEKDFEICDVELWAFSDI</sequence>
<evidence type="ECO:0000313" key="7">
    <source>
        <dbReference type="EMBL" id="CBY19694.1"/>
    </source>
</evidence>
<evidence type="ECO:0000256" key="3">
    <source>
        <dbReference type="ARBA" id="ARBA00023128"/>
    </source>
</evidence>
<dbReference type="InterPro" id="IPR006571">
    <property type="entry name" value="TLDc_dom"/>
</dbReference>
<dbReference type="PANTHER" id="PTHR23354:SF62">
    <property type="entry name" value="MUSTARD, ISOFORM V"/>
    <property type="match status" value="1"/>
</dbReference>
<dbReference type="SUPFAM" id="SSF54106">
    <property type="entry name" value="LysM domain"/>
    <property type="match status" value="1"/>
</dbReference>
<dbReference type="CDD" id="cd00118">
    <property type="entry name" value="LysM"/>
    <property type="match status" value="1"/>
</dbReference>
<organism evidence="7">
    <name type="scientific">Oikopleura dioica</name>
    <name type="common">Tunicate</name>
    <dbReference type="NCBI Taxonomy" id="34765"/>
    <lineage>
        <taxon>Eukaryota</taxon>
        <taxon>Metazoa</taxon>
        <taxon>Chordata</taxon>
        <taxon>Tunicata</taxon>
        <taxon>Appendicularia</taxon>
        <taxon>Copelata</taxon>
        <taxon>Oikopleuridae</taxon>
        <taxon>Oikopleura</taxon>
    </lineage>
</organism>
<dbReference type="PROSITE" id="PS51782">
    <property type="entry name" value="LYSM"/>
    <property type="match status" value="1"/>
</dbReference>
<dbReference type="Pfam" id="PF01476">
    <property type="entry name" value="LysM"/>
    <property type="match status" value="1"/>
</dbReference>
<dbReference type="Gene3D" id="3.10.350.10">
    <property type="entry name" value="LysM domain"/>
    <property type="match status" value="1"/>
</dbReference>
<proteinExistence type="inferred from homology"/>
<evidence type="ECO:0000259" key="6">
    <source>
        <dbReference type="PROSITE" id="PS51886"/>
    </source>
</evidence>
<dbReference type="Proteomes" id="UP000001307">
    <property type="component" value="Unassembled WGS sequence"/>
</dbReference>